<protein>
    <recommendedName>
        <fullName evidence="4">Glycosyltransferase RgtA/B/C/D-like domain-containing protein</fullName>
    </recommendedName>
</protein>
<evidence type="ECO:0000313" key="3">
    <source>
        <dbReference type="Proteomes" id="UP000481033"/>
    </source>
</evidence>
<dbReference type="RefSeq" id="WP_163701175.1">
    <property type="nucleotide sequence ID" value="NZ_QXHD01000004.1"/>
</dbReference>
<evidence type="ECO:0008006" key="4">
    <source>
        <dbReference type="Google" id="ProtNLM"/>
    </source>
</evidence>
<keyword evidence="1" id="KW-0472">Membrane</keyword>
<feature type="transmembrane region" description="Helical" evidence="1">
    <location>
        <begin position="116"/>
        <end position="136"/>
    </location>
</feature>
<dbReference type="Proteomes" id="UP000481033">
    <property type="component" value="Unassembled WGS sequence"/>
</dbReference>
<feature type="transmembrane region" description="Helical" evidence="1">
    <location>
        <begin position="219"/>
        <end position="236"/>
    </location>
</feature>
<feature type="transmembrane region" description="Helical" evidence="1">
    <location>
        <begin position="330"/>
        <end position="350"/>
    </location>
</feature>
<organism evidence="2 3">
    <name type="scientific">Adonisia turfae CCMR0081</name>
    <dbReference type="NCBI Taxonomy" id="2292702"/>
    <lineage>
        <taxon>Bacteria</taxon>
        <taxon>Bacillati</taxon>
        <taxon>Cyanobacteriota</taxon>
        <taxon>Adonisia</taxon>
        <taxon>Adonisia turfae</taxon>
    </lineage>
</organism>
<evidence type="ECO:0000313" key="2">
    <source>
        <dbReference type="EMBL" id="NEZ58545.1"/>
    </source>
</evidence>
<comment type="caution">
    <text evidence="2">The sequence shown here is derived from an EMBL/GenBank/DDBJ whole genome shotgun (WGS) entry which is preliminary data.</text>
</comment>
<dbReference type="EMBL" id="QXHD01000004">
    <property type="protein sequence ID" value="NEZ58545.1"/>
    <property type="molecule type" value="Genomic_DNA"/>
</dbReference>
<feature type="transmembrane region" description="Helical" evidence="1">
    <location>
        <begin position="359"/>
        <end position="376"/>
    </location>
</feature>
<feature type="transmembrane region" description="Helical" evidence="1">
    <location>
        <begin position="279"/>
        <end position="298"/>
    </location>
</feature>
<sequence length="517" mass="59637">MLTKTLKSLSQERWLEVTSLLGLGIGILMRLSQYFSNRSLWFDEVALGLNLLDRNYLELLEALDYNQAAPPLFLWVEKFAIDTLGSHEFALRLFPLLGGLLSLGLFYRFTQQFTQGWGRPIAILLFSVLGYIAYFSTETKPYSWDVAIALLLFMVLISMDTLKPSLRKLSMAGMLGIVSIWLSFPSIFIMAGVEGANILTLQPWKISWQSLKEFLLRRIPLYGAWIASFIGLYFGVISKALSETELADSWAGRYPDNFWDIVWLLDSFGRFFYRPLGFPSPTDGVAMVAFVTGCILLYQRSKRRLLYLGSPFIISLIAAFLHKYPFRERLILFLTPFALILLSEGIVFWLERWKQKPRILGVISLIMAITMIFMPLQRGLRVTIVPTGLHFDHVRPTIEYIDTHWQSGDKLYVLPGAQLQFKFYNRRFELPTSDIVLSQLQNIGIWKVSDEDLEQHYRELRTLKTTELQNKKRVWILLARKRAESEEAIVEQLNRLGSPLERKQYPGAMVGLYDFSS</sequence>
<keyword evidence="1" id="KW-0812">Transmembrane</keyword>
<accession>A0A6M0RQL7</accession>
<evidence type="ECO:0000256" key="1">
    <source>
        <dbReference type="SAM" id="Phobius"/>
    </source>
</evidence>
<name>A0A6M0RQL7_9CYAN</name>
<feature type="transmembrane region" description="Helical" evidence="1">
    <location>
        <begin position="305"/>
        <end position="324"/>
    </location>
</feature>
<dbReference type="AlphaFoldDB" id="A0A6M0RQL7"/>
<feature type="transmembrane region" description="Helical" evidence="1">
    <location>
        <begin position="174"/>
        <end position="199"/>
    </location>
</feature>
<gene>
    <name evidence="2" type="ORF">DXZ20_23440</name>
</gene>
<feature type="transmembrane region" description="Helical" evidence="1">
    <location>
        <begin position="89"/>
        <end position="109"/>
    </location>
</feature>
<keyword evidence="3" id="KW-1185">Reference proteome</keyword>
<feature type="transmembrane region" description="Helical" evidence="1">
    <location>
        <begin position="142"/>
        <end position="162"/>
    </location>
</feature>
<proteinExistence type="predicted"/>
<keyword evidence="1" id="KW-1133">Transmembrane helix</keyword>
<reference evidence="2 3" key="1">
    <citation type="journal article" date="2020" name="Microb. Ecol.">
        <title>Ecogenomics of the Marine Benthic Filamentous Cyanobacterium Adonisia.</title>
        <authorList>
            <person name="Walter J.M."/>
            <person name="Coutinho F.H."/>
            <person name="Leomil L."/>
            <person name="Hargreaves P.I."/>
            <person name="Campeao M.E."/>
            <person name="Vieira V.V."/>
            <person name="Silva B.S."/>
            <person name="Fistarol G.O."/>
            <person name="Salomon P.S."/>
            <person name="Sawabe T."/>
            <person name="Mino S."/>
            <person name="Hosokawa M."/>
            <person name="Miyashita H."/>
            <person name="Maruyama F."/>
            <person name="van Verk M.C."/>
            <person name="Dutilh B.E."/>
            <person name="Thompson C.C."/>
            <person name="Thompson F.L."/>
        </authorList>
    </citation>
    <scope>NUCLEOTIDE SEQUENCE [LARGE SCALE GENOMIC DNA]</scope>
    <source>
        <strain evidence="2 3">CCMR0081</strain>
    </source>
</reference>